<sequence>MTKRQKAFTLDKQWAFVIWFTMAIQGIMLSIAFTMAAFLVRSLYPNREEGQLGWLIGLLAATFPCAQFLTAYVWGLLSDRYGRRPVLMIGILTSALSTLAFGLSTTFAMALATRFIGGFFNGVGVAMQAICAEAWGDDSTSAAKALGLMSLGWTMGSTLGPAFGGALSEPCTAFGSDFLLCGSGQLFHSRPYALACIAASSLATLSLLGCAWLLPETRPQEAPCRLSDTSASSERSSSHALNGRQHDQGVQMAARHSHNKKDPWYRQWQVVLPVLLYGMLVFICNFLEELTPIFASAAPGQGGLGLSFAQLAWPLSVASGLLIPCTLYAYPLLQEKEKHSEWHDRSIFLKWQTSI</sequence>
<evidence type="ECO:0000256" key="5">
    <source>
        <dbReference type="ARBA" id="ARBA00023136"/>
    </source>
</evidence>
<keyword evidence="2" id="KW-0813">Transport</keyword>
<feature type="transmembrane region" description="Helical" evidence="7">
    <location>
        <begin position="270"/>
        <end position="288"/>
    </location>
</feature>
<evidence type="ECO:0000313" key="9">
    <source>
        <dbReference type="EMBL" id="KAK9841096.1"/>
    </source>
</evidence>
<dbReference type="SUPFAM" id="SSF103473">
    <property type="entry name" value="MFS general substrate transporter"/>
    <property type="match status" value="1"/>
</dbReference>
<evidence type="ECO:0000256" key="3">
    <source>
        <dbReference type="ARBA" id="ARBA00022692"/>
    </source>
</evidence>
<keyword evidence="4 7" id="KW-1133">Transmembrane helix</keyword>
<dbReference type="AlphaFoldDB" id="A0AAW1S4W9"/>
<dbReference type="InterPro" id="IPR036259">
    <property type="entry name" value="MFS_trans_sf"/>
</dbReference>
<dbReference type="PANTHER" id="PTHR23504">
    <property type="entry name" value="MAJOR FACILITATOR SUPERFAMILY DOMAIN-CONTAINING PROTEIN 10"/>
    <property type="match status" value="1"/>
</dbReference>
<accession>A0AAW1S4W9</accession>
<name>A0AAW1S4W9_9CHLO</name>
<keyword evidence="10" id="KW-1185">Reference proteome</keyword>
<keyword evidence="3 7" id="KW-0812">Transmembrane</keyword>
<dbReference type="PROSITE" id="PS50850">
    <property type="entry name" value="MFS"/>
    <property type="match status" value="1"/>
</dbReference>
<evidence type="ECO:0000259" key="8">
    <source>
        <dbReference type="PROSITE" id="PS50850"/>
    </source>
</evidence>
<reference evidence="9 10" key="1">
    <citation type="journal article" date="2024" name="Nat. Commun.">
        <title>Phylogenomics reveals the evolutionary origins of lichenization in chlorophyte algae.</title>
        <authorList>
            <person name="Puginier C."/>
            <person name="Libourel C."/>
            <person name="Otte J."/>
            <person name="Skaloud P."/>
            <person name="Haon M."/>
            <person name="Grisel S."/>
            <person name="Petersen M."/>
            <person name="Berrin J.G."/>
            <person name="Delaux P.M."/>
            <person name="Dal Grande F."/>
            <person name="Keller J."/>
        </authorList>
    </citation>
    <scope>NUCLEOTIDE SEQUENCE [LARGE SCALE GENOMIC DNA]</scope>
    <source>
        <strain evidence="9 10">SAG 2523</strain>
    </source>
</reference>
<keyword evidence="5 7" id="KW-0472">Membrane</keyword>
<feature type="transmembrane region" description="Helical" evidence="7">
    <location>
        <begin position="14"/>
        <end position="40"/>
    </location>
</feature>
<dbReference type="PANTHER" id="PTHR23504:SF117">
    <property type="entry name" value="MAJOR FACILITATOR SUPERFAMILY PROTEIN"/>
    <property type="match status" value="1"/>
</dbReference>
<dbReference type="InterPro" id="IPR020846">
    <property type="entry name" value="MFS_dom"/>
</dbReference>
<dbReference type="Pfam" id="PF07690">
    <property type="entry name" value="MFS_1"/>
    <property type="match status" value="1"/>
</dbReference>
<evidence type="ECO:0000256" key="1">
    <source>
        <dbReference type="ARBA" id="ARBA00004141"/>
    </source>
</evidence>
<feature type="region of interest" description="Disordered" evidence="6">
    <location>
        <begin position="222"/>
        <end position="253"/>
    </location>
</feature>
<dbReference type="Proteomes" id="UP001485043">
    <property type="component" value="Unassembled WGS sequence"/>
</dbReference>
<feature type="transmembrane region" description="Helical" evidence="7">
    <location>
        <begin position="86"/>
        <end position="112"/>
    </location>
</feature>
<proteinExistence type="predicted"/>
<evidence type="ECO:0000256" key="7">
    <source>
        <dbReference type="SAM" id="Phobius"/>
    </source>
</evidence>
<evidence type="ECO:0000256" key="6">
    <source>
        <dbReference type="SAM" id="MobiDB-lite"/>
    </source>
</evidence>
<feature type="domain" description="Major facilitator superfamily (MFS) profile" evidence="8">
    <location>
        <begin position="1"/>
        <end position="218"/>
    </location>
</feature>
<feature type="transmembrane region" description="Helical" evidence="7">
    <location>
        <begin position="308"/>
        <end position="330"/>
    </location>
</feature>
<feature type="transmembrane region" description="Helical" evidence="7">
    <location>
        <begin position="52"/>
        <end position="74"/>
    </location>
</feature>
<evidence type="ECO:0000256" key="2">
    <source>
        <dbReference type="ARBA" id="ARBA00022448"/>
    </source>
</evidence>
<dbReference type="GO" id="GO:0022857">
    <property type="term" value="F:transmembrane transporter activity"/>
    <property type="evidence" value="ECO:0007669"/>
    <property type="project" value="InterPro"/>
</dbReference>
<organism evidence="9 10">
    <name type="scientific">Apatococcus fuscideae</name>
    <dbReference type="NCBI Taxonomy" id="2026836"/>
    <lineage>
        <taxon>Eukaryota</taxon>
        <taxon>Viridiplantae</taxon>
        <taxon>Chlorophyta</taxon>
        <taxon>core chlorophytes</taxon>
        <taxon>Trebouxiophyceae</taxon>
        <taxon>Chlorellales</taxon>
        <taxon>Chlorellaceae</taxon>
        <taxon>Apatococcus</taxon>
    </lineage>
</organism>
<evidence type="ECO:0000313" key="10">
    <source>
        <dbReference type="Proteomes" id="UP001485043"/>
    </source>
</evidence>
<feature type="transmembrane region" description="Helical" evidence="7">
    <location>
        <begin position="192"/>
        <end position="214"/>
    </location>
</feature>
<dbReference type="EMBL" id="JALJOV010001768">
    <property type="protein sequence ID" value="KAK9841096.1"/>
    <property type="molecule type" value="Genomic_DNA"/>
</dbReference>
<dbReference type="GO" id="GO:0016020">
    <property type="term" value="C:membrane"/>
    <property type="evidence" value="ECO:0007669"/>
    <property type="project" value="UniProtKB-SubCell"/>
</dbReference>
<evidence type="ECO:0000256" key="4">
    <source>
        <dbReference type="ARBA" id="ARBA00022989"/>
    </source>
</evidence>
<protein>
    <recommendedName>
        <fullName evidence="8">Major facilitator superfamily (MFS) profile domain-containing protein</fullName>
    </recommendedName>
</protein>
<comment type="subcellular location">
    <subcellularLocation>
        <location evidence="1">Membrane</location>
        <topology evidence="1">Multi-pass membrane protein</topology>
    </subcellularLocation>
</comment>
<dbReference type="InterPro" id="IPR011701">
    <property type="entry name" value="MFS"/>
</dbReference>
<comment type="caution">
    <text evidence="9">The sequence shown here is derived from an EMBL/GenBank/DDBJ whole genome shotgun (WGS) entry which is preliminary data.</text>
</comment>
<gene>
    <name evidence="9" type="ORF">WJX84_001528</name>
</gene>
<dbReference type="Gene3D" id="1.20.1250.20">
    <property type="entry name" value="MFS general substrate transporter like domains"/>
    <property type="match status" value="1"/>
</dbReference>